<comment type="caution">
    <text evidence="1">The sequence shown here is derived from an EMBL/GenBank/DDBJ whole genome shotgun (WGS) entry which is preliminary data.</text>
</comment>
<evidence type="ECO:0000313" key="2">
    <source>
        <dbReference type="Proteomes" id="UP000460318"/>
    </source>
</evidence>
<keyword evidence="2" id="KW-1185">Reference proteome</keyword>
<dbReference type="Proteomes" id="UP000460318">
    <property type="component" value="Unassembled WGS sequence"/>
</dbReference>
<gene>
    <name evidence="1" type="ORF">GRF59_01430</name>
</gene>
<dbReference type="AlphaFoldDB" id="A0A7X3IE76"/>
<accession>A0A7X3IE76</accession>
<dbReference type="EMBL" id="WUBI01000001">
    <property type="protein sequence ID" value="MWV42279.1"/>
    <property type="molecule type" value="Genomic_DNA"/>
</dbReference>
<name>A0A7X3IE76_9BACL</name>
<dbReference type="RefSeq" id="WP_160495893.1">
    <property type="nucleotide sequence ID" value="NZ_WUBI01000001.1"/>
</dbReference>
<sequence length="135" mass="14993">MNDNAQNMITLSVVVVLFLSACFYTLGLTSQINLVLNHAVMTLGGQTRSVHTTLKTAKPDIFSGTQAIVMTVDHINSGVKIQVDDTMVLETVAVELISQSIFQIDANYRAVYNRDINGKLIEIQFYKLLLEEDDL</sequence>
<proteinExistence type="predicted"/>
<protein>
    <submittedName>
        <fullName evidence="1">Uncharacterized protein</fullName>
    </submittedName>
</protein>
<evidence type="ECO:0000313" key="1">
    <source>
        <dbReference type="EMBL" id="MWV42279.1"/>
    </source>
</evidence>
<organism evidence="1 2">
    <name type="scientific">Paenibacillus dendrobii</name>
    <dbReference type="NCBI Taxonomy" id="2691084"/>
    <lineage>
        <taxon>Bacteria</taxon>
        <taxon>Bacillati</taxon>
        <taxon>Bacillota</taxon>
        <taxon>Bacilli</taxon>
        <taxon>Bacillales</taxon>
        <taxon>Paenibacillaceae</taxon>
        <taxon>Paenibacillus</taxon>
    </lineage>
</organism>
<reference evidence="1 2" key="1">
    <citation type="submission" date="2019-12" db="EMBL/GenBank/DDBJ databases">
        <title>Paenibacillus sp. nov., an endophytic bacterium isolated from the stem of Dendrobium.</title>
        <authorList>
            <person name="Zhao R."/>
        </authorList>
    </citation>
    <scope>NUCLEOTIDE SEQUENCE [LARGE SCALE GENOMIC DNA]</scope>
    <source>
        <strain evidence="1 2">HJL G12</strain>
    </source>
</reference>